<organism evidence="2">
    <name type="scientific">Tanacetum cinerariifolium</name>
    <name type="common">Dalmatian daisy</name>
    <name type="synonym">Chrysanthemum cinerariifolium</name>
    <dbReference type="NCBI Taxonomy" id="118510"/>
    <lineage>
        <taxon>Eukaryota</taxon>
        <taxon>Viridiplantae</taxon>
        <taxon>Streptophyta</taxon>
        <taxon>Embryophyta</taxon>
        <taxon>Tracheophyta</taxon>
        <taxon>Spermatophyta</taxon>
        <taxon>Magnoliopsida</taxon>
        <taxon>eudicotyledons</taxon>
        <taxon>Gunneridae</taxon>
        <taxon>Pentapetalae</taxon>
        <taxon>asterids</taxon>
        <taxon>campanulids</taxon>
        <taxon>Asterales</taxon>
        <taxon>Asteraceae</taxon>
        <taxon>Asteroideae</taxon>
        <taxon>Anthemideae</taxon>
        <taxon>Anthemidinae</taxon>
        <taxon>Tanacetum</taxon>
    </lineage>
</organism>
<dbReference type="AlphaFoldDB" id="A0A6L2N2E9"/>
<dbReference type="EMBL" id="BKCJ010007757">
    <property type="protein sequence ID" value="GEU78855.1"/>
    <property type="molecule type" value="Genomic_DNA"/>
</dbReference>
<reference evidence="2" key="1">
    <citation type="journal article" date="2019" name="Sci. Rep.">
        <title>Draft genome of Tanacetum cinerariifolium, the natural source of mosquito coil.</title>
        <authorList>
            <person name="Yamashiro T."/>
            <person name="Shiraishi A."/>
            <person name="Satake H."/>
            <person name="Nakayama K."/>
        </authorList>
    </citation>
    <scope>NUCLEOTIDE SEQUENCE</scope>
</reference>
<evidence type="ECO:0000256" key="1">
    <source>
        <dbReference type="SAM" id="MobiDB-lite"/>
    </source>
</evidence>
<gene>
    <name evidence="2" type="ORF">Tci_050833</name>
</gene>
<comment type="caution">
    <text evidence="2">The sequence shown here is derived from an EMBL/GenBank/DDBJ whole genome shotgun (WGS) entry which is preliminary data.</text>
</comment>
<protein>
    <submittedName>
        <fullName evidence="2">Uncharacterized protein</fullName>
    </submittedName>
</protein>
<feature type="compositionally biased region" description="Basic and acidic residues" evidence="1">
    <location>
        <begin position="149"/>
        <end position="159"/>
    </location>
</feature>
<feature type="region of interest" description="Disordered" evidence="1">
    <location>
        <begin position="136"/>
        <end position="159"/>
    </location>
</feature>
<accession>A0A6L2N2E9</accession>
<name>A0A6L2N2E9_TANCI</name>
<sequence>MAWLNYDENVDSLSTIDTEVGVTSPKSTIQTLPSFEENTLPMTYLDEVEETIGLSIEVEPLDETPIDDLGLNTYNHDISLSFREIPIFDEPKPPPQPFPRFLSLEVYLGEERNAKPPIKPLSLDSFKMKAIDSRFSRSGSYPRSFSSLQDRDRRVESGS</sequence>
<proteinExistence type="predicted"/>
<feature type="compositionally biased region" description="Low complexity" evidence="1">
    <location>
        <begin position="136"/>
        <end position="147"/>
    </location>
</feature>
<evidence type="ECO:0000313" key="2">
    <source>
        <dbReference type="EMBL" id="GEU78855.1"/>
    </source>
</evidence>